<organism evidence="3 4">
    <name type="scientific">Cyanidioschyzon merolae (strain NIES-3377 / 10D)</name>
    <name type="common">Unicellular red alga</name>
    <dbReference type="NCBI Taxonomy" id="280699"/>
    <lineage>
        <taxon>Eukaryota</taxon>
        <taxon>Rhodophyta</taxon>
        <taxon>Bangiophyceae</taxon>
        <taxon>Cyanidiales</taxon>
        <taxon>Cyanidiaceae</taxon>
        <taxon>Cyanidioschyzon</taxon>
    </lineage>
</organism>
<dbReference type="EMBL" id="AP006497">
    <property type="protein sequence ID" value="BAM81645.1"/>
    <property type="molecule type" value="Genomic_DNA"/>
</dbReference>
<reference evidence="3 4" key="1">
    <citation type="journal article" date="2004" name="Nature">
        <title>Genome sequence of the ultrasmall unicellular red alga Cyanidioschyzon merolae 10D.</title>
        <authorList>
            <person name="Matsuzaki M."/>
            <person name="Misumi O."/>
            <person name="Shin-i T."/>
            <person name="Maruyama S."/>
            <person name="Takahara M."/>
            <person name="Miyagishima S."/>
            <person name="Mori T."/>
            <person name="Nishida K."/>
            <person name="Yagisawa F."/>
            <person name="Nishida K."/>
            <person name="Yoshida Y."/>
            <person name="Nishimura Y."/>
            <person name="Nakao S."/>
            <person name="Kobayashi T."/>
            <person name="Momoyama Y."/>
            <person name="Higashiyama T."/>
            <person name="Minoda A."/>
            <person name="Sano M."/>
            <person name="Nomoto H."/>
            <person name="Oishi K."/>
            <person name="Hayashi H."/>
            <person name="Ohta F."/>
            <person name="Nishizaka S."/>
            <person name="Haga S."/>
            <person name="Miura S."/>
            <person name="Morishita T."/>
            <person name="Kabeya Y."/>
            <person name="Terasawa K."/>
            <person name="Suzuki Y."/>
            <person name="Ishii Y."/>
            <person name="Asakawa S."/>
            <person name="Takano H."/>
            <person name="Ohta N."/>
            <person name="Kuroiwa H."/>
            <person name="Tanaka K."/>
            <person name="Shimizu N."/>
            <person name="Sugano S."/>
            <person name="Sato N."/>
            <person name="Nozaki H."/>
            <person name="Ogasawara N."/>
            <person name="Kohara Y."/>
            <person name="Kuroiwa T."/>
        </authorList>
    </citation>
    <scope>NUCLEOTIDE SEQUENCE [LARGE SCALE GENOMIC DNA]</scope>
    <source>
        <strain evidence="3 4">10D</strain>
    </source>
</reference>
<keyword evidence="1" id="KW-0175">Coiled coil</keyword>
<evidence type="ECO:0000313" key="3">
    <source>
        <dbReference type="EMBL" id="BAM81645.1"/>
    </source>
</evidence>
<feature type="region of interest" description="Disordered" evidence="2">
    <location>
        <begin position="823"/>
        <end position="844"/>
    </location>
</feature>
<dbReference type="KEGG" id="cme:CYME_CMO316C"/>
<evidence type="ECO:0000313" key="4">
    <source>
        <dbReference type="Proteomes" id="UP000007014"/>
    </source>
</evidence>
<dbReference type="Gramene" id="CMO316CT">
    <property type="protein sequence ID" value="CMO316CT"/>
    <property type="gene ID" value="CMO316C"/>
</dbReference>
<evidence type="ECO:0000256" key="2">
    <source>
        <dbReference type="SAM" id="MobiDB-lite"/>
    </source>
</evidence>
<gene>
    <name evidence="3" type="ORF">CYME_CMO316C</name>
</gene>
<evidence type="ECO:0000256" key="1">
    <source>
        <dbReference type="SAM" id="Coils"/>
    </source>
</evidence>
<name>M1V618_CYAM1</name>
<dbReference type="AlphaFoldDB" id="M1V618"/>
<sequence length="896" mass="99488">MEKFADNIPEEDLSALVELVEEGEITSEELVQQLQRADLGDLSAEDVYERVSRWLERQDLAENVHESVGSDEPVEAQPAPQIETDVRSGEAPRAVTSSATSDALLVSLLQKVRQRQRFYASQAERVGAELKRLRRLLLDELRPGLEAIHSEALDRLTELAGDIGELRSIRDELLQRREERLREQLASASAMANTLENELTEALKEDDGERAANCMLRIEALSQEIEETLGLSPGQIAKARRMALERYRTWVYKRCGAYLNRLGPWPSNPDAAFLRRLEASEIAARIRALAQQSVRVFRGPDAAGFYGGTLNEEDDRRSATSEYSGSTAHRASGRDRRYFEHCFLQTQVAAFEKAFREAIRAPPVQASSESKLSVEQGAQKVSSQVSETTPSRAVIDFAVHYLKEFAERYRPLLRVVFDGMDEDVDLLVESMVHEFMATIAEVVFAELENRYSFGEAEEDNARPASGISHLYAHTLQLVDALVTFDRDMALIIVSENHSLMHSWMEAEFQSALNRFETALRTPGALGIVIPGTAASSDQLDLLTKGRAILDSFAGHQNRATTAAALQLDALQQASLIGETLHSLATRCRALPPHPHRARYRFAQSVIAPLIGWIMAQIHYLMTETEAQCATSLQASMHASGAPSAERFKDCYLLSADALYRTLSYAAAAYLLAEDIRQRVEIYLYELEFSNAPDQGPDSELESENEQSARSDVVGAGNPYDAITAEVTALRKLSSKALASYADTVTDMLAPCFLEADADASLATPALVAAAMSTIQDLVALSELLLRGHRTLLLWLWAPFFLQLDAKLAMFIAQWRQQLQEANEASQPLHSARAHHESEARSMQQSFGASKHTALPIQAGTVQQLADFAAAHFQLRHTPLHQTRLALEHMLQFSASE</sequence>
<dbReference type="HOGENOM" id="CLU_322990_0_0_1"/>
<dbReference type="OrthoDB" id="10416699at2759"/>
<feature type="region of interest" description="Disordered" evidence="2">
    <location>
        <begin position="308"/>
        <end position="328"/>
    </location>
</feature>
<feature type="region of interest" description="Disordered" evidence="2">
    <location>
        <begin position="64"/>
        <end position="95"/>
    </location>
</feature>
<dbReference type="RefSeq" id="XP_005537681.1">
    <property type="nucleotide sequence ID" value="XM_005537624.1"/>
</dbReference>
<protein>
    <submittedName>
        <fullName evidence="3">Uncharacterized protein</fullName>
    </submittedName>
</protein>
<feature type="region of interest" description="Disordered" evidence="2">
    <location>
        <begin position="692"/>
        <end position="712"/>
    </location>
</feature>
<accession>M1V618</accession>
<feature type="coiled-coil region" evidence="1">
    <location>
        <begin position="178"/>
        <end position="205"/>
    </location>
</feature>
<keyword evidence="4" id="KW-1185">Reference proteome</keyword>
<dbReference type="Proteomes" id="UP000007014">
    <property type="component" value="Chromosome 15"/>
</dbReference>
<reference evidence="3 4" key="2">
    <citation type="journal article" date="2007" name="BMC Biol.">
        <title>A 100%-complete sequence reveals unusually simple genomic features in the hot-spring red alga Cyanidioschyzon merolae.</title>
        <authorList>
            <person name="Nozaki H."/>
            <person name="Takano H."/>
            <person name="Misumi O."/>
            <person name="Terasawa K."/>
            <person name="Matsuzaki M."/>
            <person name="Maruyama S."/>
            <person name="Nishida K."/>
            <person name="Yagisawa F."/>
            <person name="Yoshida Y."/>
            <person name="Fujiwara T."/>
            <person name="Takio S."/>
            <person name="Tamura K."/>
            <person name="Chung S.J."/>
            <person name="Nakamura S."/>
            <person name="Kuroiwa H."/>
            <person name="Tanaka K."/>
            <person name="Sato N."/>
            <person name="Kuroiwa T."/>
        </authorList>
    </citation>
    <scope>NUCLEOTIDE SEQUENCE [LARGE SCALE GENOMIC DNA]</scope>
    <source>
        <strain evidence="3 4">10D</strain>
    </source>
</reference>
<proteinExistence type="predicted"/>
<dbReference type="GeneID" id="16995759"/>